<gene>
    <name evidence="3" type="ORF">SLI_7083</name>
</gene>
<organism evidence="3 4">
    <name type="scientific">Streptomyces lividans 1326</name>
    <dbReference type="NCBI Taxonomy" id="1200984"/>
    <lineage>
        <taxon>Bacteria</taxon>
        <taxon>Bacillati</taxon>
        <taxon>Actinomycetota</taxon>
        <taxon>Actinomycetes</taxon>
        <taxon>Kitasatosporales</taxon>
        <taxon>Streptomycetaceae</taxon>
        <taxon>Streptomyces</taxon>
    </lineage>
</organism>
<evidence type="ECO:0000313" key="3">
    <source>
        <dbReference type="EMBL" id="EOY51787.1"/>
    </source>
</evidence>
<feature type="compositionally biased region" description="Basic residues" evidence="1">
    <location>
        <begin position="83"/>
        <end position="92"/>
    </location>
</feature>
<dbReference type="AlphaFoldDB" id="A0A7U9E191"/>
<evidence type="ECO:0000313" key="4">
    <source>
        <dbReference type="Proteomes" id="UP000014062"/>
    </source>
</evidence>
<accession>A0A7U9E191</accession>
<dbReference type="Proteomes" id="UP000014062">
    <property type="component" value="Chromosome"/>
</dbReference>
<protein>
    <submittedName>
        <fullName evidence="3">Uncharacterized protein</fullName>
    </submittedName>
</protein>
<proteinExistence type="predicted"/>
<feature type="signal peptide" evidence="2">
    <location>
        <begin position="1"/>
        <end position="21"/>
    </location>
</feature>
<feature type="chain" id="PRO_5030875083" evidence="2">
    <location>
        <begin position="22"/>
        <end position="92"/>
    </location>
</feature>
<evidence type="ECO:0000256" key="2">
    <source>
        <dbReference type="SAM" id="SignalP"/>
    </source>
</evidence>
<keyword evidence="2" id="KW-0732">Signal</keyword>
<name>A0A7U9E191_STRLI</name>
<sequence length="92" mass="9790">MYRPRMPIRMRLTLRRPPATAAPAHLSAVRVDRSPLGPCADTPTPPPARSRTPARVPFVGGTHAFTRAVAGTSSTCPAPAPHPTHRVPKGGR</sequence>
<dbReference type="EMBL" id="CM001889">
    <property type="protein sequence ID" value="EOY51787.1"/>
    <property type="molecule type" value="Genomic_DNA"/>
</dbReference>
<feature type="region of interest" description="Disordered" evidence="1">
    <location>
        <begin position="71"/>
        <end position="92"/>
    </location>
</feature>
<evidence type="ECO:0000256" key="1">
    <source>
        <dbReference type="SAM" id="MobiDB-lite"/>
    </source>
</evidence>
<reference evidence="4" key="1">
    <citation type="journal article" date="2013" name="Genome Biol. Evol.">
        <title>The genome sequence of Streptomyces lividans 66 reveals a novel tRNA-dependent peptide biosynthetic system within a metal-related genomic island.</title>
        <authorList>
            <person name="Cruz-Morales P."/>
            <person name="Vijgenboom E."/>
            <person name="Iruegas-Bocardo F."/>
            <person name="Girard G."/>
            <person name="Yanez-Guerra L.A."/>
            <person name="Ramos-Aboites H.E."/>
            <person name="Pernodet J.L."/>
            <person name="Anne J."/>
            <person name="van Wezel G.P."/>
            <person name="Barona-Gomez F."/>
        </authorList>
    </citation>
    <scope>NUCLEOTIDE SEQUENCE [LARGE SCALE GENOMIC DNA]</scope>
    <source>
        <strain evidence="4">1326</strain>
    </source>
</reference>
<feature type="region of interest" description="Disordered" evidence="1">
    <location>
        <begin position="28"/>
        <end position="55"/>
    </location>
</feature>